<dbReference type="PANTHER" id="PTHR11545:SF2">
    <property type="entry name" value="LARGE RIBOSOMAL SUBUNIT PROTEIN UL13M"/>
    <property type="match status" value="1"/>
</dbReference>
<dbReference type="EMBL" id="LCOK01000005">
    <property type="protein sequence ID" value="KKU77208.1"/>
    <property type="molecule type" value="Genomic_DNA"/>
</dbReference>
<dbReference type="GO" id="GO:0017148">
    <property type="term" value="P:negative regulation of translation"/>
    <property type="evidence" value="ECO:0007669"/>
    <property type="project" value="TreeGrafter"/>
</dbReference>
<dbReference type="GO" id="GO:0003729">
    <property type="term" value="F:mRNA binding"/>
    <property type="evidence" value="ECO:0007669"/>
    <property type="project" value="TreeGrafter"/>
</dbReference>
<comment type="caution">
    <text evidence="5">The sequence shown here is derived from an EMBL/GenBank/DDBJ whole genome shotgun (WGS) entry which is preliminary data.</text>
</comment>
<evidence type="ECO:0000256" key="2">
    <source>
        <dbReference type="ARBA" id="ARBA00022980"/>
    </source>
</evidence>
<evidence type="ECO:0000256" key="4">
    <source>
        <dbReference type="HAMAP-Rule" id="MF_01366"/>
    </source>
</evidence>
<accession>A0A0G1VGC1</accession>
<evidence type="ECO:0000256" key="1">
    <source>
        <dbReference type="ARBA" id="ARBA00006227"/>
    </source>
</evidence>
<reference evidence="5 6" key="1">
    <citation type="journal article" date="2015" name="Nature">
        <title>rRNA introns, odd ribosomes, and small enigmatic genomes across a large radiation of phyla.</title>
        <authorList>
            <person name="Brown C.T."/>
            <person name="Hug L.A."/>
            <person name="Thomas B.C."/>
            <person name="Sharon I."/>
            <person name="Castelle C.J."/>
            <person name="Singh A."/>
            <person name="Wilkins M.J."/>
            <person name="Williams K.H."/>
            <person name="Banfield J.F."/>
        </authorList>
    </citation>
    <scope>NUCLEOTIDE SEQUENCE [LARGE SCALE GENOMIC DNA]</scope>
</reference>
<name>A0A0G1VGC1_9BACT</name>
<dbReference type="CDD" id="cd00392">
    <property type="entry name" value="Ribosomal_L13"/>
    <property type="match status" value="1"/>
</dbReference>
<dbReference type="GO" id="GO:0003735">
    <property type="term" value="F:structural constituent of ribosome"/>
    <property type="evidence" value="ECO:0007669"/>
    <property type="project" value="InterPro"/>
</dbReference>
<dbReference type="PIRSF" id="PIRSF002181">
    <property type="entry name" value="Ribosomal_L13"/>
    <property type="match status" value="1"/>
</dbReference>
<protein>
    <recommendedName>
        <fullName evidence="4">Large ribosomal subunit protein uL13</fullName>
    </recommendedName>
</protein>
<dbReference type="Gene3D" id="3.90.1180.10">
    <property type="entry name" value="Ribosomal protein L13"/>
    <property type="match status" value="1"/>
</dbReference>
<dbReference type="GO" id="GO:0005840">
    <property type="term" value="C:ribosome"/>
    <property type="evidence" value="ECO:0007669"/>
    <property type="project" value="UniProtKB-KW"/>
</dbReference>
<dbReference type="NCBIfam" id="TIGR01066">
    <property type="entry name" value="rplM_bact"/>
    <property type="match status" value="1"/>
</dbReference>
<dbReference type="InterPro" id="IPR005823">
    <property type="entry name" value="Ribosomal_uL13_bac-type"/>
</dbReference>
<proteinExistence type="inferred from homology"/>
<organism evidence="5 6">
    <name type="scientific">Candidatus Giovannonibacteria bacterium GW2011_GWB1_47_6b</name>
    <dbReference type="NCBI Taxonomy" id="1618655"/>
    <lineage>
        <taxon>Bacteria</taxon>
        <taxon>Candidatus Giovannoniibacteriota</taxon>
    </lineage>
</organism>
<sequence length="118" mass="13771">MTNTQTQYVIDATNQRLGRLASQIAQILQGKLHPNYEPRNPGADRVVVKNASRITVSGKKATQKIYYRHTGYMGHLKERVYKEYFAKAPEEVLRLAVRRMLPQNFLKQKRMNRLVIEK</sequence>
<evidence type="ECO:0000313" key="5">
    <source>
        <dbReference type="EMBL" id="KKU77208.1"/>
    </source>
</evidence>
<evidence type="ECO:0000256" key="3">
    <source>
        <dbReference type="ARBA" id="ARBA00023274"/>
    </source>
</evidence>
<keyword evidence="3 4" id="KW-0687">Ribonucleoprotein</keyword>
<comment type="subunit">
    <text evidence="4">Part of the 50S ribosomal subunit.</text>
</comment>
<gene>
    <name evidence="4" type="primary">rplM</name>
    <name evidence="5" type="ORF">UY02_C0005G0024</name>
</gene>
<comment type="similarity">
    <text evidence="1 4">Belongs to the universal ribosomal protein uL13 family.</text>
</comment>
<dbReference type="GO" id="GO:0006412">
    <property type="term" value="P:translation"/>
    <property type="evidence" value="ECO:0007669"/>
    <property type="project" value="UniProtKB-UniRule"/>
</dbReference>
<dbReference type="AlphaFoldDB" id="A0A0G1VGC1"/>
<dbReference type="PANTHER" id="PTHR11545">
    <property type="entry name" value="RIBOSOMAL PROTEIN L13"/>
    <property type="match status" value="1"/>
</dbReference>
<dbReference type="Pfam" id="PF00572">
    <property type="entry name" value="Ribosomal_L13"/>
    <property type="match status" value="1"/>
</dbReference>
<comment type="function">
    <text evidence="4">This protein is one of the early assembly proteins of the 50S ribosomal subunit, although it is not seen to bind rRNA by itself. It is important during the early stages of 50S assembly.</text>
</comment>
<dbReference type="GO" id="GO:1990904">
    <property type="term" value="C:ribonucleoprotein complex"/>
    <property type="evidence" value="ECO:0007669"/>
    <property type="project" value="UniProtKB-KW"/>
</dbReference>
<dbReference type="InterPro" id="IPR005822">
    <property type="entry name" value="Ribosomal_uL13"/>
</dbReference>
<dbReference type="Proteomes" id="UP000034682">
    <property type="component" value="Unassembled WGS sequence"/>
</dbReference>
<dbReference type="PATRIC" id="fig|1618655.3.peg.138"/>
<dbReference type="SUPFAM" id="SSF52161">
    <property type="entry name" value="Ribosomal protein L13"/>
    <property type="match status" value="1"/>
</dbReference>
<keyword evidence="2 4" id="KW-0689">Ribosomal protein</keyword>
<dbReference type="InterPro" id="IPR036899">
    <property type="entry name" value="Ribosomal_uL13_sf"/>
</dbReference>
<dbReference type="HAMAP" id="MF_01366">
    <property type="entry name" value="Ribosomal_uL13"/>
    <property type="match status" value="1"/>
</dbReference>
<evidence type="ECO:0000313" key="6">
    <source>
        <dbReference type="Proteomes" id="UP000034682"/>
    </source>
</evidence>